<evidence type="ECO:0008006" key="3">
    <source>
        <dbReference type="Google" id="ProtNLM"/>
    </source>
</evidence>
<dbReference type="OrthoDB" id="7842280at2"/>
<dbReference type="SUPFAM" id="SSF56112">
    <property type="entry name" value="Protein kinase-like (PK-like)"/>
    <property type="match status" value="1"/>
</dbReference>
<dbReference type="InterPro" id="IPR011009">
    <property type="entry name" value="Kinase-like_dom_sf"/>
</dbReference>
<evidence type="ECO:0000313" key="2">
    <source>
        <dbReference type="Proteomes" id="UP000266895"/>
    </source>
</evidence>
<protein>
    <recommendedName>
        <fullName evidence="3">Phosphotransferase enzyme family</fullName>
    </recommendedName>
</protein>
<keyword evidence="2" id="KW-1185">Reference proteome</keyword>
<gene>
    <name evidence="1" type="ORF">NCTC11636_00129</name>
</gene>
<dbReference type="KEGG" id="ahw:NCTC11636_00129"/>
<organism evidence="1 2">
    <name type="scientific">Actinomyces howellii</name>
    <dbReference type="NCBI Taxonomy" id="52771"/>
    <lineage>
        <taxon>Bacteria</taxon>
        <taxon>Bacillati</taxon>
        <taxon>Actinomycetota</taxon>
        <taxon>Actinomycetes</taxon>
        <taxon>Actinomycetales</taxon>
        <taxon>Actinomycetaceae</taxon>
        <taxon>Actinomyces</taxon>
    </lineage>
</organism>
<dbReference type="AlphaFoldDB" id="A0A448HDC4"/>
<accession>A0A448HDC4</accession>
<dbReference type="EMBL" id="LR134350">
    <property type="protein sequence ID" value="VEG25623.1"/>
    <property type="molecule type" value="Genomic_DNA"/>
</dbReference>
<evidence type="ECO:0000313" key="1">
    <source>
        <dbReference type="EMBL" id="VEG25623.1"/>
    </source>
</evidence>
<sequence>MEALTVARRLPGLRRAWPRADGSMTAELVDPAGGVDQRLRAVRISAQGVVEQLPYATDPALPGLSPRLPGRLVVHRAGRRAVVLQDDRALKLLRPGRATDLPPGAAQAFGAIGLRTAPVLESGRDHLATALLPGRTLHELGDDGAAGWARLAELWPGLAGAPTTLPAHGPRQEAEVLERWLALALRHGALDRPGTLTGEVHRACARLVDGRPDPPVAAHRDLHDKQLLWDGSRVSLLDLDTAACAEPALDLGNLMAHVDLMGLTGALSQDGWRTVLDLLDGVATAMAVRTERLRVYTHASRLRLVCVHAFRPGSRSWLAAWLEQSLSAQGGRFLEQGRSGR</sequence>
<reference evidence="1 2" key="1">
    <citation type="submission" date="2018-12" db="EMBL/GenBank/DDBJ databases">
        <authorList>
            <consortium name="Pathogen Informatics"/>
        </authorList>
    </citation>
    <scope>NUCLEOTIDE SEQUENCE [LARGE SCALE GENOMIC DNA]</scope>
    <source>
        <strain evidence="1 2">NCTC11636</strain>
    </source>
</reference>
<name>A0A448HDC4_9ACTO</name>
<dbReference type="RefSeq" id="WP_126381163.1">
    <property type="nucleotide sequence ID" value="NZ_LR134350.1"/>
</dbReference>
<dbReference type="Gene3D" id="3.90.1200.10">
    <property type="match status" value="1"/>
</dbReference>
<proteinExistence type="predicted"/>
<dbReference type="Proteomes" id="UP000266895">
    <property type="component" value="Chromosome"/>
</dbReference>